<dbReference type="Gene3D" id="3.40.1550.10">
    <property type="entry name" value="CheC-like"/>
    <property type="match status" value="1"/>
</dbReference>
<evidence type="ECO:0000256" key="1">
    <source>
        <dbReference type="ARBA" id="ARBA00022500"/>
    </source>
</evidence>
<accession>A0ABS7ALY2</accession>
<comment type="caution">
    <text evidence="3">The sequence shown here is derived from an EMBL/GenBank/DDBJ whole genome shotgun (WGS) entry which is preliminary data.</text>
</comment>
<evidence type="ECO:0000259" key="2">
    <source>
        <dbReference type="Pfam" id="PF13690"/>
    </source>
</evidence>
<name>A0ABS7ALY2_9CLOT</name>
<evidence type="ECO:0000313" key="3">
    <source>
        <dbReference type="EMBL" id="MBW6409093.1"/>
    </source>
</evidence>
<sequence>MDINHINPVLDAFLNVMPQLGLGEVKKKDVTLRGRFIESPGVVVIIGLLGDIKGNIIYGMKEEDAKKIASAMMMGMNVENFDELAQSAISELVNMLTANASTNFSKDNITVDISTPTLIYGKFTANSSSDKVICISMEVNGAIIEVNISLEKNTI</sequence>
<dbReference type="Pfam" id="PF13690">
    <property type="entry name" value="CheX"/>
    <property type="match status" value="1"/>
</dbReference>
<dbReference type="RefSeq" id="WP_219778150.1">
    <property type="nucleotide sequence ID" value="NZ_JAHXPT010000002.1"/>
</dbReference>
<feature type="domain" description="Chemotaxis phosphatase CheX-like" evidence="2">
    <location>
        <begin position="42"/>
        <end position="136"/>
    </location>
</feature>
<dbReference type="InterPro" id="IPR038756">
    <property type="entry name" value="CheX-like"/>
</dbReference>
<dbReference type="CDD" id="cd17906">
    <property type="entry name" value="CheX"/>
    <property type="match status" value="1"/>
</dbReference>
<dbReference type="PANTHER" id="PTHR39452:SF1">
    <property type="entry name" value="CHEY-P PHOSPHATASE CHEX"/>
    <property type="match status" value="1"/>
</dbReference>
<dbReference type="PANTHER" id="PTHR39452">
    <property type="entry name" value="CHEY-P PHOSPHATASE CHEX"/>
    <property type="match status" value="1"/>
</dbReference>
<dbReference type="SUPFAM" id="SSF103039">
    <property type="entry name" value="CheC-like"/>
    <property type="match status" value="1"/>
</dbReference>
<dbReference type="Proteomes" id="UP001519921">
    <property type="component" value="Unassembled WGS sequence"/>
</dbReference>
<reference evidence="3 4" key="1">
    <citation type="submission" date="2021-07" db="EMBL/GenBank/DDBJ databases">
        <title>Clostridium weizhouense sp. nov., an anaerobic bacterium isolated from activated sludge of Petroleum wastewater.</title>
        <authorList>
            <person name="Li Q."/>
        </authorList>
    </citation>
    <scope>NUCLEOTIDE SEQUENCE [LARGE SCALE GENOMIC DNA]</scope>
    <source>
        <strain evidence="3 4">YB-6</strain>
    </source>
</reference>
<dbReference type="EMBL" id="JAHXPT010000002">
    <property type="protein sequence ID" value="MBW6409093.1"/>
    <property type="molecule type" value="Genomic_DNA"/>
</dbReference>
<keyword evidence="4" id="KW-1185">Reference proteome</keyword>
<keyword evidence="1" id="KW-0145">Chemotaxis</keyword>
<dbReference type="InterPro" id="IPR028051">
    <property type="entry name" value="CheX-like_dom"/>
</dbReference>
<proteinExistence type="predicted"/>
<organism evidence="3 4">
    <name type="scientific">Clostridium weizhouense</name>
    <dbReference type="NCBI Taxonomy" id="2859781"/>
    <lineage>
        <taxon>Bacteria</taxon>
        <taxon>Bacillati</taxon>
        <taxon>Bacillota</taxon>
        <taxon>Clostridia</taxon>
        <taxon>Eubacteriales</taxon>
        <taxon>Clostridiaceae</taxon>
        <taxon>Clostridium</taxon>
    </lineage>
</organism>
<protein>
    <submittedName>
        <fullName evidence="3">Chemotaxis protein CheX</fullName>
    </submittedName>
</protein>
<dbReference type="InterPro" id="IPR028976">
    <property type="entry name" value="CheC-like_sf"/>
</dbReference>
<evidence type="ECO:0000313" key="4">
    <source>
        <dbReference type="Proteomes" id="UP001519921"/>
    </source>
</evidence>
<gene>
    <name evidence="3" type="ORF">KYD98_03235</name>
</gene>